<name>A0A167H3M4_CALVF</name>
<evidence type="ECO:0000313" key="8">
    <source>
        <dbReference type="EMBL" id="KZO91197.1"/>
    </source>
</evidence>
<evidence type="ECO:0000256" key="6">
    <source>
        <dbReference type="ARBA" id="ARBA00023270"/>
    </source>
</evidence>
<gene>
    <name evidence="8" type="ORF">CALVIDRAFT_568463</name>
</gene>
<dbReference type="Pfam" id="PF00274">
    <property type="entry name" value="Glycolytic"/>
    <property type="match status" value="1"/>
</dbReference>
<evidence type="ECO:0000256" key="2">
    <source>
        <dbReference type="ARBA" id="ARBA00010387"/>
    </source>
</evidence>
<dbReference type="AlphaFoldDB" id="A0A167H3M4"/>
<dbReference type="InterPro" id="IPR029768">
    <property type="entry name" value="Aldolase_I_AS"/>
</dbReference>
<dbReference type="GO" id="GO:0004332">
    <property type="term" value="F:fructose-bisphosphate aldolase activity"/>
    <property type="evidence" value="ECO:0007669"/>
    <property type="project" value="UniProtKB-EC"/>
</dbReference>
<dbReference type="UniPathway" id="UPA00109">
    <property type="reaction ID" value="UER00183"/>
</dbReference>
<keyword evidence="5 7" id="KW-0456">Lyase</keyword>
<dbReference type="SUPFAM" id="SSF51569">
    <property type="entry name" value="Aldolase"/>
    <property type="match status" value="1"/>
</dbReference>
<dbReference type="Proteomes" id="UP000076738">
    <property type="component" value="Unassembled WGS sequence"/>
</dbReference>
<evidence type="ECO:0000256" key="3">
    <source>
        <dbReference type="ARBA" id="ARBA00013068"/>
    </source>
</evidence>
<keyword evidence="6" id="KW-0704">Schiff base</keyword>
<dbReference type="EC" id="4.1.2.13" evidence="3 7"/>
<keyword evidence="9" id="KW-1185">Reference proteome</keyword>
<accession>A0A167H3M4</accession>
<dbReference type="InterPro" id="IPR000741">
    <property type="entry name" value="FBA_I"/>
</dbReference>
<comment type="pathway">
    <text evidence="1">Carbohydrate degradation; glycolysis; D-glyceraldehyde 3-phosphate and glycerone phosphate from D-glucose: step 4/4.</text>
</comment>
<dbReference type="OrthoDB" id="36455at2759"/>
<dbReference type="Gene3D" id="3.20.20.70">
    <property type="entry name" value="Aldolase class I"/>
    <property type="match status" value="1"/>
</dbReference>
<comment type="catalytic activity">
    <reaction evidence="7">
        <text>beta-D-fructose 1,6-bisphosphate = D-glyceraldehyde 3-phosphate + dihydroxyacetone phosphate</text>
        <dbReference type="Rhea" id="RHEA:14729"/>
        <dbReference type="ChEBI" id="CHEBI:32966"/>
        <dbReference type="ChEBI" id="CHEBI:57642"/>
        <dbReference type="ChEBI" id="CHEBI:59776"/>
        <dbReference type="EC" id="4.1.2.13"/>
    </reaction>
</comment>
<evidence type="ECO:0000313" key="9">
    <source>
        <dbReference type="Proteomes" id="UP000076738"/>
    </source>
</evidence>
<comment type="similarity">
    <text evidence="2 7">Belongs to the class I fructose-bisphosphate aldolase family.</text>
</comment>
<dbReference type="PROSITE" id="PS00158">
    <property type="entry name" value="ALDOLASE_CLASS_I"/>
    <property type="match status" value="1"/>
</dbReference>
<proteinExistence type="inferred from homology"/>
<sequence>MSNTVATPGYGFASAPLSSSLPTHSLYPHHPPSTAHELIATAHALVHPRGRGIYATDETPEGIHARLDASAAPGSKPFTEEENTVRRKAWRETLYSSLNPEHISGVILYAETLLQFQLAPVLIQRGIIPGVRADTDGFPLPGSPAGSGEVGTQGLDDLYTRCVTWREAGARFTKWRAPFLVNESGTLPSSAAIEAQASALARYASICQQAGLVPIVEPDLDFSADASLQTSVDAHVKVISAIYAKLAIYGVLLEGTLLKPSFPQAGTKFAGPKPTPQEIAVATVTVLARSVPPAVGGIVFLSGGLSDAQSTLYLDAVNKLVSLGPAHEPLAATAAEALANSKHVEDGVLRTLASRLPPLTFSFGRGLQGDAMIKWVQGDHKGAQEAFAKRAEECSKAAKGVLH</sequence>
<reference evidence="8 9" key="1">
    <citation type="journal article" date="2016" name="Mol. Biol. Evol.">
        <title>Comparative Genomics of Early-Diverging Mushroom-Forming Fungi Provides Insights into the Origins of Lignocellulose Decay Capabilities.</title>
        <authorList>
            <person name="Nagy L.G."/>
            <person name="Riley R."/>
            <person name="Tritt A."/>
            <person name="Adam C."/>
            <person name="Daum C."/>
            <person name="Floudas D."/>
            <person name="Sun H."/>
            <person name="Yadav J.S."/>
            <person name="Pangilinan J."/>
            <person name="Larsson K.H."/>
            <person name="Matsuura K."/>
            <person name="Barry K."/>
            <person name="Labutti K."/>
            <person name="Kuo R."/>
            <person name="Ohm R.A."/>
            <person name="Bhattacharya S.S."/>
            <person name="Shirouzu T."/>
            <person name="Yoshinaga Y."/>
            <person name="Martin F.M."/>
            <person name="Grigoriev I.V."/>
            <person name="Hibbett D.S."/>
        </authorList>
    </citation>
    <scope>NUCLEOTIDE SEQUENCE [LARGE SCALE GENOMIC DNA]</scope>
    <source>
        <strain evidence="8 9">TUFC12733</strain>
    </source>
</reference>
<dbReference type="GO" id="GO:0006096">
    <property type="term" value="P:glycolytic process"/>
    <property type="evidence" value="ECO:0007669"/>
    <property type="project" value="UniProtKB-UniPathway"/>
</dbReference>
<organism evidence="8 9">
    <name type="scientific">Calocera viscosa (strain TUFC12733)</name>
    <dbReference type="NCBI Taxonomy" id="1330018"/>
    <lineage>
        <taxon>Eukaryota</taxon>
        <taxon>Fungi</taxon>
        <taxon>Dikarya</taxon>
        <taxon>Basidiomycota</taxon>
        <taxon>Agaricomycotina</taxon>
        <taxon>Dacrymycetes</taxon>
        <taxon>Dacrymycetales</taxon>
        <taxon>Dacrymycetaceae</taxon>
        <taxon>Calocera</taxon>
    </lineage>
</organism>
<keyword evidence="4 7" id="KW-0324">Glycolysis</keyword>
<evidence type="ECO:0000256" key="5">
    <source>
        <dbReference type="ARBA" id="ARBA00023239"/>
    </source>
</evidence>
<dbReference type="EMBL" id="KV417327">
    <property type="protein sequence ID" value="KZO91197.1"/>
    <property type="molecule type" value="Genomic_DNA"/>
</dbReference>
<dbReference type="InterPro" id="IPR013785">
    <property type="entry name" value="Aldolase_TIM"/>
</dbReference>
<evidence type="ECO:0000256" key="4">
    <source>
        <dbReference type="ARBA" id="ARBA00023152"/>
    </source>
</evidence>
<dbReference type="STRING" id="1330018.A0A167H3M4"/>
<dbReference type="PANTHER" id="PTHR11627">
    <property type="entry name" value="FRUCTOSE-BISPHOSPHATE ALDOLASE"/>
    <property type="match status" value="1"/>
</dbReference>
<evidence type="ECO:0000256" key="1">
    <source>
        <dbReference type="ARBA" id="ARBA00004714"/>
    </source>
</evidence>
<evidence type="ECO:0000256" key="7">
    <source>
        <dbReference type="RuleBase" id="RU003994"/>
    </source>
</evidence>
<protein>
    <recommendedName>
        <fullName evidence="3 7">Fructose-bisphosphate aldolase</fullName>
        <ecNumber evidence="3 7">4.1.2.13</ecNumber>
    </recommendedName>
</protein>